<dbReference type="PANTHER" id="PTHR28259:SF1">
    <property type="entry name" value="FLUORIDE EXPORT PROTEIN 1-RELATED"/>
    <property type="match status" value="1"/>
</dbReference>
<feature type="transmembrane region" description="Helical" evidence="12">
    <location>
        <begin position="102"/>
        <end position="121"/>
    </location>
</feature>
<dbReference type="NCBIfam" id="TIGR00494">
    <property type="entry name" value="crcB"/>
    <property type="match status" value="1"/>
</dbReference>
<keyword evidence="7 12" id="KW-0406">Ion transport</keyword>
<dbReference type="GO" id="GO:0046872">
    <property type="term" value="F:metal ion binding"/>
    <property type="evidence" value="ECO:0007669"/>
    <property type="project" value="UniProtKB-KW"/>
</dbReference>
<evidence type="ECO:0000256" key="12">
    <source>
        <dbReference type="HAMAP-Rule" id="MF_00454"/>
    </source>
</evidence>
<evidence type="ECO:0000256" key="3">
    <source>
        <dbReference type="ARBA" id="ARBA00022519"/>
    </source>
</evidence>
<dbReference type="NCBIfam" id="NF010805">
    <property type="entry name" value="PRK14209.1"/>
    <property type="match status" value="1"/>
</dbReference>
<evidence type="ECO:0000313" key="13">
    <source>
        <dbReference type="EMBL" id="PZF76242.1"/>
    </source>
</evidence>
<dbReference type="RefSeq" id="WP_111199079.1">
    <property type="nucleotide sequence ID" value="NZ_QKVK01000006.1"/>
</dbReference>
<dbReference type="Proteomes" id="UP000248795">
    <property type="component" value="Unassembled WGS sequence"/>
</dbReference>
<dbReference type="NCBIfam" id="NF010791">
    <property type="entry name" value="PRK14195.1"/>
    <property type="match status" value="1"/>
</dbReference>
<evidence type="ECO:0000256" key="4">
    <source>
        <dbReference type="ARBA" id="ARBA00022692"/>
    </source>
</evidence>
<feature type="binding site" evidence="12">
    <location>
        <position position="78"/>
    </location>
    <ligand>
        <name>Na(+)</name>
        <dbReference type="ChEBI" id="CHEBI:29101"/>
        <note>structural</note>
    </ligand>
</feature>
<comment type="activity regulation">
    <text evidence="12">Na(+) is not transported, but it plays an essential structural role and its presence is essential for fluoride channel function.</text>
</comment>
<keyword evidence="2 12" id="KW-1003">Cell membrane</keyword>
<evidence type="ECO:0000313" key="14">
    <source>
        <dbReference type="Proteomes" id="UP000248795"/>
    </source>
</evidence>
<comment type="catalytic activity">
    <reaction evidence="11">
        <text>fluoride(in) = fluoride(out)</text>
        <dbReference type="Rhea" id="RHEA:76159"/>
        <dbReference type="ChEBI" id="CHEBI:17051"/>
    </reaction>
    <physiologicalReaction direction="left-to-right" evidence="11">
        <dbReference type="Rhea" id="RHEA:76160"/>
    </physiologicalReaction>
</comment>
<dbReference type="GO" id="GO:0005886">
    <property type="term" value="C:plasma membrane"/>
    <property type="evidence" value="ECO:0007669"/>
    <property type="project" value="UniProtKB-SubCell"/>
</dbReference>
<name>A0A2W2ARH7_9HYPH</name>
<dbReference type="InterPro" id="IPR003691">
    <property type="entry name" value="FluC"/>
</dbReference>
<keyword evidence="8 12" id="KW-0472">Membrane</keyword>
<comment type="subcellular location">
    <subcellularLocation>
        <location evidence="1 12">Cell membrane</location>
        <topology evidence="1 12">Multi-pass membrane protein</topology>
    </subcellularLocation>
</comment>
<comment type="caution">
    <text evidence="13">The sequence shown here is derived from an EMBL/GenBank/DDBJ whole genome shotgun (WGS) entry which is preliminary data.</text>
</comment>
<evidence type="ECO:0000256" key="10">
    <source>
        <dbReference type="ARBA" id="ARBA00035120"/>
    </source>
</evidence>
<proteinExistence type="inferred from homology"/>
<gene>
    <name evidence="12" type="primary">fluC</name>
    <name evidence="12" type="synonym">crcB</name>
    <name evidence="13" type="ORF">DK847_13665</name>
</gene>
<keyword evidence="9 12" id="KW-0407">Ion channel</keyword>
<organism evidence="13 14">
    <name type="scientific">Aestuariivirga litoralis</name>
    <dbReference type="NCBI Taxonomy" id="2650924"/>
    <lineage>
        <taxon>Bacteria</taxon>
        <taxon>Pseudomonadati</taxon>
        <taxon>Pseudomonadota</taxon>
        <taxon>Alphaproteobacteria</taxon>
        <taxon>Hyphomicrobiales</taxon>
        <taxon>Aestuariivirgaceae</taxon>
        <taxon>Aestuariivirga</taxon>
    </lineage>
</organism>
<accession>A0A2W2ARH7</accession>
<evidence type="ECO:0000256" key="2">
    <source>
        <dbReference type="ARBA" id="ARBA00022475"/>
    </source>
</evidence>
<reference evidence="14" key="1">
    <citation type="submission" date="2018-06" db="EMBL/GenBank/DDBJ databases">
        <title>Aestuariibacter litoralis strain KCTC 52945T.</title>
        <authorList>
            <person name="Li X."/>
            <person name="Salam N."/>
            <person name="Li J.-L."/>
            <person name="Chen Y.-M."/>
            <person name="Yang Z.-W."/>
            <person name="Zhang L.-Y."/>
            <person name="Han M.-X."/>
            <person name="Xiao M."/>
            <person name="Li W.-J."/>
        </authorList>
    </citation>
    <scope>NUCLEOTIDE SEQUENCE [LARGE SCALE GENOMIC DNA]</scope>
    <source>
        <strain evidence="14">KCTC 52945</strain>
    </source>
</reference>
<comment type="similarity">
    <text evidence="10 12">Belongs to the fluoride channel Fluc/FEX (TC 1.A.43) family.</text>
</comment>
<dbReference type="HAMAP" id="MF_00454">
    <property type="entry name" value="FluC"/>
    <property type="match status" value="1"/>
</dbReference>
<comment type="function">
    <text evidence="12">Fluoride-specific ion channel. Important for reducing fluoride concentration in the cell, thus reducing its toxicity.</text>
</comment>
<dbReference type="PANTHER" id="PTHR28259">
    <property type="entry name" value="FLUORIDE EXPORT PROTEIN 1-RELATED"/>
    <property type="match status" value="1"/>
</dbReference>
<evidence type="ECO:0000256" key="1">
    <source>
        <dbReference type="ARBA" id="ARBA00004651"/>
    </source>
</evidence>
<evidence type="ECO:0000256" key="8">
    <source>
        <dbReference type="ARBA" id="ARBA00023136"/>
    </source>
</evidence>
<evidence type="ECO:0000256" key="9">
    <source>
        <dbReference type="ARBA" id="ARBA00023303"/>
    </source>
</evidence>
<protein>
    <recommendedName>
        <fullName evidence="12">Fluoride-specific ion channel FluC</fullName>
    </recommendedName>
</protein>
<keyword evidence="5 12" id="KW-1133">Transmembrane helix</keyword>
<evidence type="ECO:0000256" key="5">
    <source>
        <dbReference type="ARBA" id="ARBA00022989"/>
    </source>
</evidence>
<keyword evidence="6 12" id="KW-0915">Sodium</keyword>
<evidence type="ECO:0000256" key="11">
    <source>
        <dbReference type="ARBA" id="ARBA00035585"/>
    </source>
</evidence>
<evidence type="ECO:0000256" key="6">
    <source>
        <dbReference type="ARBA" id="ARBA00023053"/>
    </source>
</evidence>
<keyword evidence="14" id="KW-1185">Reference proteome</keyword>
<keyword evidence="4 12" id="KW-0812">Transmembrane</keyword>
<dbReference type="GO" id="GO:0062054">
    <property type="term" value="F:fluoride channel activity"/>
    <property type="evidence" value="ECO:0007669"/>
    <property type="project" value="UniProtKB-UniRule"/>
</dbReference>
<feature type="transmembrane region" description="Helical" evidence="12">
    <location>
        <begin position="68"/>
        <end position="90"/>
    </location>
</feature>
<feature type="binding site" evidence="12">
    <location>
        <position position="75"/>
    </location>
    <ligand>
        <name>Na(+)</name>
        <dbReference type="ChEBI" id="CHEBI:29101"/>
        <note>structural</note>
    </ligand>
</feature>
<sequence length="127" mass="13481">MPVVLWVALGGAIGSAARYTVNVWSGRMFGTEFPWATLTVNVLGCFIMGALTEMMALKLNVGQETRAFLTTGILGGFTTFSAFSLDFAYLVERKQVMAAGGYAIASVVISLIAVFAGMNLVRTLIAS</sequence>
<keyword evidence="12" id="KW-0479">Metal-binding</keyword>
<dbReference type="GO" id="GO:0140114">
    <property type="term" value="P:cellular detoxification of fluoride"/>
    <property type="evidence" value="ECO:0007669"/>
    <property type="project" value="UniProtKB-UniRule"/>
</dbReference>
<keyword evidence="12" id="KW-0813">Transport</keyword>
<feature type="transmembrane region" description="Helical" evidence="12">
    <location>
        <begin position="33"/>
        <end position="56"/>
    </location>
</feature>
<dbReference type="EMBL" id="QKVK01000006">
    <property type="protein sequence ID" value="PZF76242.1"/>
    <property type="molecule type" value="Genomic_DNA"/>
</dbReference>
<dbReference type="Pfam" id="PF02537">
    <property type="entry name" value="CRCB"/>
    <property type="match status" value="1"/>
</dbReference>
<keyword evidence="3" id="KW-0997">Cell inner membrane</keyword>
<dbReference type="AlphaFoldDB" id="A0A2W2ARH7"/>
<evidence type="ECO:0000256" key="7">
    <source>
        <dbReference type="ARBA" id="ARBA00023065"/>
    </source>
</evidence>